<keyword evidence="4" id="KW-1185">Reference proteome</keyword>
<dbReference type="InterPro" id="IPR024764">
    <property type="entry name" value="TFIIIC_Znf"/>
</dbReference>
<name>A0A1X2HK24_SYNRA</name>
<evidence type="ECO:0000313" key="3">
    <source>
        <dbReference type="EMBL" id="ORY99465.1"/>
    </source>
</evidence>
<feature type="domain" description="Transcription factor IIIC putative zinc-finger" evidence="2">
    <location>
        <begin position="667"/>
        <end position="750"/>
    </location>
</feature>
<dbReference type="GO" id="GO:0000127">
    <property type="term" value="C:transcription factor TFIIIC complex"/>
    <property type="evidence" value="ECO:0007669"/>
    <property type="project" value="InterPro"/>
</dbReference>
<dbReference type="OrthoDB" id="6021743at2759"/>
<dbReference type="Proteomes" id="UP000242180">
    <property type="component" value="Unassembled WGS sequence"/>
</dbReference>
<dbReference type="EMBL" id="MCGN01000003">
    <property type="protein sequence ID" value="ORY99465.1"/>
    <property type="molecule type" value="Genomic_DNA"/>
</dbReference>
<dbReference type="OMA" id="EERRMEC"/>
<dbReference type="PANTHER" id="PTHR15496:SF2">
    <property type="entry name" value="GENERAL TRANSCRIPTION FACTOR 3C POLYPEPTIDE 4"/>
    <property type="match status" value="1"/>
</dbReference>
<dbReference type="InterPro" id="IPR044230">
    <property type="entry name" value="GTF3C4"/>
</dbReference>
<evidence type="ECO:0000313" key="4">
    <source>
        <dbReference type="Proteomes" id="UP000242180"/>
    </source>
</evidence>
<sequence>MEARPGIQLPSRHFSVGGVKWNEDGQLVVCKDETIHIIIPTLVSLSYDIETFQHFGIQAPDPEDVPVFGEKAVVEKPVQTSYIMSEKYRCAAWSPTGLSRVFGCILTLVTTKHRVRLYDASSSEQNGSWDLILDMSERIKEHALDGERDFQNLHHIERFHTLYAQWSPAIIADALIEKPAVLGLSHKSGDITIWGYSHSAGIKHLASIQAHTTFVNLIEWSNWHVCGEGFRAYIISACADGSVGLLQVTVFLDRDNLEKTASVSSAEIVVLEMWFQDTQKISSGISIHTIADNRLRVAVHRNLHLHVSDIALSEDGVQSTWIKTKSQYSAMGFTATYWTENGQCLRAFTFEGEALIFTVTDHGIDLDKALTEQINRKVKYTFVNKWMSLQENQDESELWNKPDGTVELWGADGPRYGLYTALNYTLKPKAISYYGGDAKEVSWLSFVLHPPRQDPSTIDQLCQILEASVRDPDFLFTYPIQSVIHEPLEYLADVTETNGILKWLHVLDRLMLLDRTEPSQGTSLTRMALSDIPANAARIAIRVKIELEYYELPDEAQKYLEELKSSASDYLQAHCPSTVLSYILNSGEQTASLDDDDLTTMLVLCNKLATSHLKNIRSLDQTLKGACELILSASTNPSLKENAQKLLYIAEERLAGREVDTSQKLNIEKCAICQEYLKFRYKTYSCSNGHIYGVCSMTNRAMVVPDTRQCLTCHAKCLAPGAWRRLEGGQLSLTDKILYQLPRCLDCGSQLQSI</sequence>
<evidence type="ECO:0000259" key="1">
    <source>
        <dbReference type="Pfam" id="PF12657"/>
    </source>
</evidence>
<reference evidence="3 4" key="1">
    <citation type="submission" date="2016-07" db="EMBL/GenBank/DDBJ databases">
        <title>Pervasive Adenine N6-methylation of Active Genes in Fungi.</title>
        <authorList>
            <consortium name="DOE Joint Genome Institute"/>
            <person name="Mondo S.J."/>
            <person name="Dannebaum R.O."/>
            <person name="Kuo R.C."/>
            <person name="Labutti K."/>
            <person name="Haridas S."/>
            <person name="Kuo A."/>
            <person name="Salamov A."/>
            <person name="Ahrendt S.R."/>
            <person name="Lipzen A."/>
            <person name="Sullivan W."/>
            <person name="Andreopoulos W.B."/>
            <person name="Clum A."/>
            <person name="Lindquist E."/>
            <person name="Daum C."/>
            <person name="Ramamoorthy G.K."/>
            <person name="Gryganskyi A."/>
            <person name="Culley D."/>
            <person name="Magnuson J.K."/>
            <person name="James T.Y."/>
            <person name="O'Malley M.A."/>
            <person name="Stajich J.E."/>
            <person name="Spatafora J.W."/>
            <person name="Visel A."/>
            <person name="Grigoriev I.V."/>
        </authorList>
    </citation>
    <scope>NUCLEOTIDE SEQUENCE [LARGE SCALE GENOMIC DNA]</scope>
    <source>
        <strain evidence="3 4">NRRL 2496</strain>
    </source>
</reference>
<proteinExistence type="predicted"/>
<dbReference type="InParanoid" id="A0A1X2HK24"/>
<dbReference type="GO" id="GO:0006384">
    <property type="term" value="P:transcription initiation at RNA polymerase III promoter"/>
    <property type="evidence" value="ECO:0007669"/>
    <property type="project" value="InterPro"/>
</dbReference>
<dbReference type="GO" id="GO:0004402">
    <property type="term" value="F:histone acetyltransferase activity"/>
    <property type="evidence" value="ECO:0007669"/>
    <property type="project" value="InterPro"/>
</dbReference>
<dbReference type="STRING" id="13706.A0A1X2HK24"/>
<dbReference type="InterPro" id="IPR024761">
    <property type="entry name" value="TFIIIC_delta_N"/>
</dbReference>
<dbReference type="SUPFAM" id="SSF50978">
    <property type="entry name" value="WD40 repeat-like"/>
    <property type="match status" value="1"/>
</dbReference>
<dbReference type="Pfam" id="PF12657">
    <property type="entry name" value="TFIIIC_delta"/>
    <property type="match status" value="1"/>
</dbReference>
<dbReference type="Gene3D" id="2.130.10.10">
    <property type="entry name" value="YVTN repeat-like/Quinoprotein amine dehydrogenase"/>
    <property type="match status" value="1"/>
</dbReference>
<organism evidence="3 4">
    <name type="scientific">Syncephalastrum racemosum</name>
    <name type="common">Filamentous fungus</name>
    <dbReference type="NCBI Taxonomy" id="13706"/>
    <lineage>
        <taxon>Eukaryota</taxon>
        <taxon>Fungi</taxon>
        <taxon>Fungi incertae sedis</taxon>
        <taxon>Mucoromycota</taxon>
        <taxon>Mucoromycotina</taxon>
        <taxon>Mucoromycetes</taxon>
        <taxon>Mucorales</taxon>
        <taxon>Syncephalastraceae</taxon>
        <taxon>Syncephalastrum</taxon>
    </lineage>
</organism>
<dbReference type="InterPro" id="IPR015943">
    <property type="entry name" value="WD40/YVTN_repeat-like_dom_sf"/>
</dbReference>
<dbReference type="Pfam" id="PF12660">
    <property type="entry name" value="zf-TFIIIC"/>
    <property type="match status" value="1"/>
</dbReference>
<dbReference type="AlphaFoldDB" id="A0A1X2HK24"/>
<protein>
    <submittedName>
        <fullName evidence="3">Transcription factor IIIC subunit delta N-term-domain-containing protein</fullName>
    </submittedName>
</protein>
<feature type="domain" description="Transcription factor IIIC 90kDa subunit N-terminal" evidence="1">
    <location>
        <begin position="21"/>
        <end position="433"/>
    </location>
</feature>
<comment type="caution">
    <text evidence="3">The sequence shown here is derived from an EMBL/GenBank/DDBJ whole genome shotgun (WGS) entry which is preliminary data.</text>
</comment>
<dbReference type="InterPro" id="IPR036322">
    <property type="entry name" value="WD40_repeat_dom_sf"/>
</dbReference>
<accession>A0A1X2HK24</accession>
<dbReference type="PANTHER" id="PTHR15496">
    <property type="entry name" value="GENERAL TRANSCRIPTION FACTOR 3C POLYPEPTIDE 4 FAMILY"/>
    <property type="match status" value="1"/>
</dbReference>
<evidence type="ECO:0000259" key="2">
    <source>
        <dbReference type="Pfam" id="PF12660"/>
    </source>
</evidence>
<gene>
    <name evidence="3" type="ORF">BCR43DRAFT_489324</name>
</gene>